<keyword evidence="11" id="KW-1185">Reference proteome</keyword>
<evidence type="ECO:0000256" key="4">
    <source>
        <dbReference type="ARBA" id="ARBA00022705"/>
    </source>
</evidence>
<proteinExistence type="inferred from homology"/>
<comment type="similarity">
    <text evidence="2 8">Belongs to the SLD2 family.</text>
</comment>
<feature type="compositionally biased region" description="Polar residues" evidence="9">
    <location>
        <begin position="286"/>
        <end position="304"/>
    </location>
</feature>
<feature type="compositionally biased region" description="Basic and acidic residues" evidence="9">
    <location>
        <begin position="421"/>
        <end position="431"/>
    </location>
</feature>
<evidence type="ECO:0000256" key="8">
    <source>
        <dbReference type="RuleBase" id="RU367067"/>
    </source>
</evidence>
<feature type="region of interest" description="Disordered" evidence="9">
    <location>
        <begin position="198"/>
        <end position="236"/>
    </location>
</feature>
<comment type="caution">
    <text evidence="10">The sequence shown here is derived from an EMBL/GenBank/DDBJ whole genome shotgun (WGS) entry which is preliminary data.</text>
</comment>
<feature type="region of interest" description="Disordered" evidence="9">
    <location>
        <begin position="267"/>
        <end position="319"/>
    </location>
</feature>
<reference evidence="10" key="1">
    <citation type="submission" date="2021-12" db="EMBL/GenBank/DDBJ databases">
        <title>Convergent genome expansion in fungi linked to evolution of root-endophyte symbiosis.</title>
        <authorList>
            <consortium name="DOE Joint Genome Institute"/>
            <person name="Ke Y.-H."/>
            <person name="Bonito G."/>
            <person name="Liao H.-L."/>
            <person name="Looney B."/>
            <person name="Rojas-Flechas A."/>
            <person name="Nash J."/>
            <person name="Hameed K."/>
            <person name="Schadt C."/>
            <person name="Martin F."/>
            <person name="Crous P.W."/>
            <person name="Miettinen O."/>
            <person name="Magnuson J.K."/>
            <person name="Labbe J."/>
            <person name="Jacobson D."/>
            <person name="Doktycz M.J."/>
            <person name="Veneault-Fourrey C."/>
            <person name="Kuo A."/>
            <person name="Mondo S."/>
            <person name="Calhoun S."/>
            <person name="Riley R."/>
            <person name="Ohm R."/>
            <person name="LaButti K."/>
            <person name="Andreopoulos B."/>
            <person name="Pangilinan J."/>
            <person name="Nolan M."/>
            <person name="Tritt A."/>
            <person name="Clum A."/>
            <person name="Lipzen A."/>
            <person name="Daum C."/>
            <person name="Barry K."/>
            <person name="Grigoriev I.V."/>
            <person name="Vilgalys R."/>
        </authorList>
    </citation>
    <scope>NUCLEOTIDE SEQUENCE</scope>
    <source>
        <strain evidence="10">PMI_201</strain>
    </source>
</reference>
<organism evidence="10 11">
    <name type="scientific">Talaromyces proteolyticus</name>
    <dbReference type="NCBI Taxonomy" id="1131652"/>
    <lineage>
        <taxon>Eukaryota</taxon>
        <taxon>Fungi</taxon>
        <taxon>Dikarya</taxon>
        <taxon>Ascomycota</taxon>
        <taxon>Pezizomycotina</taxon>
        <taxon>Eurotiomycetes</taxon>
        <taxon>Eurotiomycetidae</taxon>
        <taxon>Eurotiales</taxon>
        <taxon>Trichocomaceae</taxon>
        <taxon>Talaromyces</taxon>
        <taxon>Talaromyces sect. Bacilispori</taxon>
    </lineage>
</organism>
<dbReference type="AlphaFoldDB" id="A0AAD4KLM1"/>
<keyword evidence="5 8" id="KW-0539">Nucleus</keyword>
<comment type="subcellular location">
    <subcellularLocation>
        <location evidence="1 8">Nucleus</location>
    </subcellularLocation>
</comment>
<feature type="compositionally biased region" description="Basic residues" evidence="9">
    <location>
        <begin position="392"/>
        <end position="417"/>
    </location>
</feature>
<dbReference type="Proteomes" id="UP001201262">
    <property type="component" value="Unassembled WGS sequence"/>
</dbReference>
<name>A0AAD4KLM1_9EURO</name>
<evidence type="ECO:0000313" key="10">
    <source>
        <dbReference type="EMBL" id="KAH8693921.1"/>
    </source>
</evidence>
<evidence type="ECO:0000256" key="5">
    <source>
        <dbReference type="ARBA" id="ARBA00023242"/>
    </source>
</evidence>
<dbReference type="Gene3D" id="1.10.10.1460">
    <property type="match status" value="1"/>
</dbReference>
<feature type="region of interest" description="Disordered" evidence="9">
    <location>
        <begin position="57"/>
        <end position="178"/>
    </location>
</feature>
<dbReference type="GO" id="GO:0003688">
    <property type="term" value="F:DNA replication origin binding"/>
    <property type="evidence" value="ECO:0007669"/>
    <property type="project" value="TreeGrafter"/>
</dbReference>
<dbReference type="GO" id="GO:0006270">
    <property type="term" value="P:DNA replication initiation"/>
    <property type="evidence" value="ECO:0007669"/>
    <property type="project" value="UniProtKB-UniRule"/>
</dbReference>
<dbReference type="EMBL" id="JAJTJA010000009">
    <property type="protein sequence ID" value="KAH8693921.1"/>
    <property type="molecule type" value="Genomic_DNA"/>
</dbReference>
<keyword evidence="6 8" id="KW-0131">Cell cycle</keyword>
<dbReference type="RefSeq" id="XP_046069591.1">
    <property type="nucleotide sequence ID" value="XM_046209942.1"/>
</dbReference>
<evidence type="ECO:0000256" key="6">
    <source>
        <dbReference type="ARBA" id="ARBA00023306"/>
    </source>
</evidence>
<dbReference type="GO" id="GO:0031261">
    <property type="term" value="C:DNA replication preinitiation complex"/>
    <property type="evidence" value="ECO:0007669"/>
    <property type="project" value="TreeGrafter"/>
</dbReference>
<dbReference type="PANTHER" id="PTHR28124:SF1">
    <property type="entry name" value="DNA REPLICATION REGULATOR SLD2"/>
    <property type="match status" value="1"/>
</dbReference>
<protein>
    <recommendedName>
        <fullName evidence="3 8">DNA replication regulator SLD2</fullName>
    </recommendedName>
</protein>
<comment type="function">
    <text evidence="7 8">Has a role in the initiation of DNA replication. Required at S-phase checkpoint.</text>
</comment>
<evidence type="ECO:0000313" key="11">
    <source>
        <dbReference type="Proteomes" id="UP001201262"/>
    </source>
</evidence>
<keyword evidence="4 8" id="KW-0235">DNA replication</keyword>
<feature type="compositionally biased region" description="Polar residues" evidence="9">
    <location>
        <begin position="145"/>
        <end position="156"/>
    </location>
</feature>
<evidence type="ECO:0000256" key="2">
    <source>
        <dbReference type="ARBA" id="ARBA00007276"/>
    </source>
</evidence>
<feature type="region of interest" description="Disordered" evidence="9">
    <location>
        <begin position="360"/>
        <end position="572"/>
    </location>
</feature>
<feature type="compositionally biased region" description="Basic and acidic residues" evidence="9">
    <location>
        <begin position="527"/>
        <end position="537"/>
    </location>
</feature>
<evidence type="ECO:0000256" key="9">
    <source>
        <dbReference type="SAM" id="MobiDB-lite"/>
    </source>
</evidence>
<evidence type="ECO:0000256" key="7">
    <source>
        <dbReference type="ARBA" id="ARBA00025253"/>
    </source>
</evidence>
<feature type="compositionally biased region" description="Polar residues" evidence="9">
    <location>
        <begin position="472"/>
        <end position="494"/>
    </location>
</feature>
<dbReference type="GO" id="GO:0003697">
    <property type="term" value="F:single-stranded DNA binding"/>
    <property type="evidence" value="ECO:0007669"/>
    <property type="project" value="TreeGrafter"/>
</dbReference>
<dbReference type="FunFam" id="1.10.10.1460:FF:000001">
    <property type="entry name" value="DNA replication regulator Sld2"/>
    <property type="match status" value="1"/>
</dbReference>
<feature type="compositionally biased region" description="Basic and acidic residues" evidence="9">
    <location>
        <begin position="121"/>
        <end position="130"/>
    </location>
</feature>
<dbReference type="GO" id="GO:1902977">
    <property type="term" value="P:mitotic DNA replication preinitiation complex assembly"/>
    <property type="evidence" value="ECO:0007669"/>
    <property type="project" value="TreeGrafter"/>
</dbReference>
<dbReference type="InterPro" id="IPR040203">
    <property type="entry name" value="Sld2"/>
</dbReference>
<feature type="compositionally biased region" description="Basic residues" evidence="9">
    <location>
        <begin position="563"/>
        <end position="572"/>
    </location>
</feature>
<dbReference type="GeneID" id="70240229"/>
<gene>
    <name evidence="10" type="ORF">BGW36DRAFT_212722</name>
</gene>
<evidence type="ECO:0000256" key="3">
    <source>
        <dbReference type="ARBA" id="ARBA00018363"/>
    </source>
</evidence>
<dbReference type="PANTHER" id="PTHR28124">
    <property type="entry name" value="DNA REPLICATION REGULATOR SLD2"/>
    <property type="match status" value="1"/>
</dbReference>
<feature type="compositionally biased region" description="Polar residues" evidence="9">
    <location>
        <begin position="79"/>
        <end position="89"/>
    </location>
</feature>
<dbReference type="GO" id="GO:0000727">
    <property type="term" value="P:double-strand break repair via break-induced replication"/>
    <property type="evidence" value="ECO:0007669"/>
    <property type="project" value="TreeGrafter"/>
</dbReference>
<evidence type="ECO:0000256" key="1">
    <source>
        <dbReference type="ARBA" id="ARBA00004123"/>
    </source>
</evidence>
<accession>A0AAD4KLM1</accession>
<dbReference type="Pfam" id="PF11719">
    <property type="entry name" value="Drc1-Sld2"/>
    <property type="match status" value="1"/>
</dbReference>
<dbReference type="InterPro" id="IPR021110">
    <property type="entry name" value="DNA_rep_checkpnt_protein"/>
</dbReference>
<sequence length="572" mass="63000">MSPTNALSSVDAAHLNTLRAELKQWEKLFSDANGGKKAGRQDIKQDPEIAAKYKTYGRLRALESSSTNEAESGPKDGTKTPSKLEQQQARGKHKHGGEIKHHGQTPPKSQLELFTPAKNRTINDPHHPAELDPYDSPSVFRRLFSPSTHRQTQQSPLPFKNAIGPTPQRDGKALGLFDSLSASGGSTATPSAQRVAMVGKDVMKTPSGGKRKRLEGISEQEAAEDEDEERAVHLGRTPASSSKKLYLERFFATPTTLRFAMMVENEGNERTAGTTNKLSAAETHSDSNPLGSETPSFLRRSNSGRYIPNPDPSNGLSPIGIRKTQRFVGKGLSALVQGLRDMDKERMQDDWDILRDIEAEQQQNGADVQVGDSQAPVLNRNDPEGESWSGRIWKKKAPKRTTRLVKLKPVVHTKPKQAKTTAKETNKKAEAEESEDELFSGAVPVPSESTSRRKPQNDKKHEGGEEEEGFISDNSSDSDFAKSSTKTEPASSFSEKIKAAISSVKTPLTNPSKSATSKSKKKAKPQSNEHDQETEKATKRRKINPDAHANYRSLKIRSIGQRRFGKGRFGRR</sequence>